<dbReference type="KEGG" id="aaxa:NCTC10138_00239"/>
<accession>A0A449BBS1</accession>
<dbReference type="EMBL" id="LR215048">
    <property type="protein sequence ID" value="VEU79886.1"/>
    <property type="molecule type" value="Genomic_DNA"/>
</dbReference>
<dbReference type="STRING" id="1278311.GCA_000428705_00789"/>
<dbReference type="RefSeq" id="WP_026390403.1">
    <property type="nucleotide sequence ID" value="NZ_LR215048.1"/>
</dbReference>
<sequence>MKKIFILVMILVLSTTIFWIGAPTVHASKPIYDLIYFDGGGSGTGTNSPSDINTPISVYVGRSNKIIEEEFNEKNQQYRYEIVHEFYSTPGTINNVPVAKIFEDQYIGFPQIISYEYGSQVTDSYSHTKTFSWHLGATIKYETPELVNFLYGKFSAEITGGVESGSIKEWANAKTESLRVNRSFSVTGDSLTPYGYYMYYLFANKAYKQRVKTTITAEVRTRTNKKGGYEYSGFSYVGTEKTEFVNYVPVYSSGFYQNLWSINNYSEYYNWKSNNYLTLE</sequence>
<proteinExistence type="predicted"/>
<keyword evidence="2" id="KW-1185">Reference proteome</keyword>
<reference evidence="1 2" key="1">
    <citation type="submission" date="2019-01" db="EMBL/GenBank/DDBJ databases">
        <authorList>
            <consortium name="Pathogen Informatics"/>
        </authorList>
    </citation>
    <scope>NUCLEOTIDE SEQUENCE [LARGE SCALE GENOMIC DNA]</scope>
    <source>
        <strain evidence="1 2">NCTC10138</strain>
    </source>
</reference>
<dbReference type="AlphaFoldDB" id="A0A449BBS1"/>
<dbReference type="Proteomes" id="UP000289841">
    <property type="component" value="Chromosome"/>
</dbReference>
<evidence type="ECO:0000313" key="1">
    <source>
        <dbReference type="EMBL" id="VEU79886.1"/>
    </source>
</evidence>
<gene>
    <name evidence="1" type="ORF">NCTC10138_00239</name>
</gene>
<evidence type="ECO:0000313" key="2">
    <source>
        <dbReference type="Proteomes" id="UP000289841"/>
    </source>
</evidence>
<organism evidence="1 2">
    <name type="scientific">Haploplasma axanthum</name>
    <name type="common">Acholeplasma axanthum</name>
    <dbReference type="NCBI Taxonomy" id="29552"/>
    <lineage>
        <taxon>Bacteria</taxon>
        <taxon>Bacillati</taxon>
        <taxon>Mycoplasmatota</taxon>
        <taxon>Mollicutes</taxon>
        <taxon>Acholeplasmatales</taxon>
        <taxon>Acholeplasmataceae</taxon>
        <taxon>Haploplasma</taxon>
    </lineage>
</organism>
<protein>
    <submittedName>
        <fullName evidence="1">Uncharacterized protein</fullName>
    </submittedName>
</protein>
<name>A0A449BBS1_HAPAX</name>